<evidence type="ECO:0000313" key="2">
    <source>
        <dbReference type="EMBL" id="MBR0667038.1"/>
    </source>
</evidence>
<sequence length="163" mass="16370">MDTLLPAAEAVGALLKARGETIAVAESSAGGLVSAALLAVPGASAYFRGGGVIYTAHARSGLLGIAPEALAGFRPSTERYAALLARTIRARLGADWGLAETGATGPTGNRYGDPAGHACLGISGPLERTRILGTGSADRIANMRAFAAGLLALFAEVLAEAPR</sequence>
<dbReference type="SUPFAM" id="SSF142433">
    <property type="entry name" value="CinA-like"/>
    <property type="match status" value="1"/>
</dbReference>
<dbReference type="Pfam" id="PF02464">
    <property type="entry name" value="CinA"/>
    <property type="match status" value="1"/>
</dbReference>
<protein>
    <submittedName>
        <fullName evidence="2">CinA family protein</fullName>
    </submittedName>
</protein>
<accession>A0ABS5F372</accession>
<dbReference type="Gene3D" id="3.90.950.20">
    <property type="entry name" value="CinA-like"/>
    <property type="match status" value="1"/>
</dbReference>
<dbReference type="EMBL" id="JAAGBB010000029">
    <property type="protein sequence ID" value="MBR0667038.1"/>
    <property type="molecule type" value="Genomic_DNA"/>
</dbReference>
<feature type="domain" description="CinA C-terminal" evidence="1">
    <location>
        <begin position="8"/>
        <end position="156"/>
    </location>
</feature>
<gene>
    <name evidence="2" type="ORF">GXW71_21940</name>
</gene>
<keyword evidence="3" id="KW-1185">Reference proteome</keyword>
<comment type="caution">
    <text evidence="2">The sequence shown here is derived from an EMBL/GenBank/DDBJ whole genome shotgun (WGS) entry which is preliminary data.</text>
</comment>
<organism evidence="2 3">
    <name type="scientific">Plastoroseomonas hellenica</name>
    <dbReference type="NCBI Taxonomy" id="2687306"/>
    <lineage>
        <taxon>Bacteria</taxon>
        <taxon>Pseudomonadati</taxon>
        <taxon>Pseudomonadota</taxon>
        <taxon>Alphaproteobacteria</taxon>
        <taxon>Acetobacterales</taxon>
        <taxon>Acetobacteraceae</taxon>
        <taxon>Plastoroseomonas</taxon>
    </lineage>
</organism>
<dbReference type="InterPro" id="IPR008136">
    <property type="entry name" value="CinA_C"/>
</dbReference>
<evidence type="ECO:0000313" key="3">
    <source>
        <dbReference type="Proteomes" id="UP001196870"/>
    </source>
</evidence>
<proteinExistence type="predicted"/>
<evidence type="ECO:0000259" key="1">
    <source>
        <dbReference type="Pfam" id="PF02464"/>
    </source>
</evidence>
<reference evidence="3" key="1">
    <citation type="journal article" date="2021" name="Syst. Appl. Microbiol.">
        <title>Roseomonas hellenica sp. nov., isolated from roots of wild-growing Alkanna tinctoria.</title>
        <authorList>
            <person name="Rat A."/>
            <person name="Naranjo H.D."/>
            <person name="Lebbe L."/>
            <person name="Cnockaert M."/>
            <person name="Krigas N."/>
            <person name="Grigoriadou K."/>
            <person name="Maloupa E."/>
            <person name="Willems A."/>
        </authorList>
    </citation>
    <scope>NUCLEOTIDE SEQUENCE [LARGE SCALE GENOMIC DNA]</scope>
    <source>
        <strain evidence="3">LMG 31523</strain>
    </source>
</reference>
<dbReference type="Proteomes" id="UP001196870">
    <property type="component" value="Unassembled WGS sequence"/>
</dbReference>
<dbReference type="NCBIfam" id="TIGR00199">
    <property type="entry name" value="PncC_domain"/>
    <property type="match status" value="1"/>
</dbReference>
<dbReference type="RefSeq" id="WP_211854820.1">
    <property type="nucleotide sequence ID" value="NZ_JAAGBB010000029.1"/>
</dbReference>
<name>A0ABS5F372_9PROT</name>
<dbReference type="InterPro" id="IPR036653">
    <property type="entry name" value="CinA-like_C"/>
</dbReference>